<comment type="caution">
    <text evidence="4">The sequence shown here is derived from an EMBL/GenBank/DDBJ whole genome shotgun (WGS) entry which is preliminary data.</text>
</comment>
<name>A0A2S7K0I6_9PROT</name>
<dbReference type="Proteomes" id="UP000239504">
    <property type="component" value="Unassembled WGS sequence"/>
</dbReference>
<feature type="region of interest" description="Disordered" evidence="1">
    <location>
        <begin position="454"/>
        <end position="474"/>
    </location>
</feature>
<dbReference type="PANTHER" id="PTHR38731:SF3">
    <property type="entry name" value="BLL6125 PROTEIN"/>
    <property type="match status" value="1"/>
</dbReference>
<dbReference type="Gene3D" id="2.60.120.1440">
    <property type="match status" value="1"/>
</dbReference>
<dbReference type="RefSeq" id="WP_104831224.1">
    <property type="nucleotide sequence ID" value="NZ_PJCH01000015.1"/>
</dbReference>
<evidence type="ECO:0000313" key="4">
    <source>
        <dbReference type="EMBL" id="PQA86012.1"/>
    </source>
</evidence>
<proteinExistence type="predicted"/>
<sequence>MKLTKYIASLVGSLFMLIAAAYADNGGWRVVETSGAVRISQTMAGVQLVSTGETLRGGSILSTGLDGRAVLARGEQTIVVGPNSRMSLPAIEEKGMTRIFQDLGTLMFKVDKREKQHFRVETPVIAAVVKGTTFTVTAGTNSHAVHVAEGLVEVTPIDSNNSVLVPAGETVRVSTADHAFMQPARGGGDNAKPEPTEIEPAEGGKRAGLMIPTNIGVDPIDFAGVTDGLVKAENPGAMARESNSPVFDAGNFRQASNANPRALAAITGDRPRGPGANTGVNANAGAGNGLAIGLGNSNGNAGGNGNGIALGVGNGNGNAGGNGNGIALGVGNGNGNGNGNGLALGVGNGNGNTGGNSNTGGGANVNVNAGGGANVGVNAGGGNGGADVDVNAGAGGVDVGVNAGGGNGGVDVNVTAGAGGAADVNVTAGAGAGGVNVGANVGGLGVGLGGDGLDLDANPGQGQDPGNDRGLLPF</sequence>
<accession>A0A2S7K0I6</accession>
<evidence type="ECO:0000256" key="2">
    <source>
        <dbReference type="SAM" id="SignalP"/>
    </source>
</evidence>
<evidence type="ECO:0000256" key="1">
    <source>
        <dbReference type="SAM" id="MobiDB-lite"/>
    </source>
</evidence>
<evidence type="ECO:0000313" key="5">
    <source>
        <dbReference type="Proteomes" id="UP000239504"/>
    </source>
</evidence>
<reference evidence="4 5" key="1">
    <citation type="submission" date="2017-12" db="EMBL/GenBank/DDBJ databases">
        <authorList>
            <person name="Hurst M.R.H."/>
        </authorList>
    </citation>
    <scope>NUCLEOTIDE SEQUENCE [LARGE SCALE GENOMIC DNA]</scope>
    <source>
        <strain evidence="4 5">SY-3-19</strain>
    </source>
</reference>
<dbReference type="PANTHER" id="PTHR38731">
    <property type="entry name" value="LIPL45-RELATED LIPOPROTEIN-RELATED"/>
    <property type="match status" value="1"/>
</dbReference>
<feature type="domain" description="FecR protein" evidence="3">
    <location>
        <begin position="62"/>
        <end position="153"/>
    </location>
</feature>
<gene>
    <name evidence="4" type="ORF">CW354_16665</name>
</gene>
<feature type="signal peptide" evidence="2">
    <location>
        <begin position="1"/>
        <end position="23"/>
    </location>
</feature>
<dbReference type="OrthoDB" id="7210929at2"/>
<organism evidence="4 5">
    <name type="scientific">Hyphococcus luteus</name>
    <dbReference type="NCBI Taxonomy" id="2058213"/>
    <lineage>
        <taxon>Bacteria</taxon>
        <taxon>Pseudomonadati</taxon>
        <taxon>Pseudomonadota</taxon>
        <taxon>Alphaproteobacteria</taxon>
        <taxon>Parvularculales</taxon>
        <taxon>Parvularculaceae</taxon>
        <taxon>Hyphococcus</taxon>
    </lineage>
</organism>
<dbReference type="InterPro" id="IPR006860">
    <property type="entry name" value="FecR"/>
</dbReference>
<dbReference type="EMBL" id="PJCH01000015">
    <property type="protein sequence ID" value="PQA86012.1"/>
    <property type="molecule type" value="Genomic_DNA"/>
</dbReference>
<keyword evidence="5" id="KW-1185">Reference proteome</keyword>
<dbReference type="Pfam" id="PF04773">
    <property type="entry name" value="FecR"/>
    <property type="match status" value="1"/>
</dbReference>
<protein>
    <recommendedName>
        <fullName evidence="3">FecR protein domain-containing protein</fullName>
    </recommendedName>
</protein>
<feature type="chain" id="PRO_5015652042" description="FecR protein domain-containing protein" evidence="2">
    <location>
        <begin position="24"/>
        <end position="474"/>
    </location>
</feature>
<evidence type="ECO:0000259" key="3">
    <source>
        <dbReference type="Pfam" id="PF04773"/>
    </source>
</evidence>
<keyword evidence="2" id="KW-0732">Signal</keyword>
<dbReference type="AlphaFoldDB" id="A0A2S7K0I6"/>